<organism evidence="4 5">
    <name type="scientific">Absidia repens</name>
    <dbReference type="NCBI Taxonomy" id="90262"/>
    <lineage>
        <taxon>Eukaryota</taxon>
        <taxon>Fungi</taxon>
        <taxon>Fungi incertae sedis</taxon>
        <taxon>Mucoromycota</taxon>
        <taxon>Mucoromycotina</taxon>
        <taxon>Mucoromycetes</taxon>
        <taxon>Mucorales</taxon>
        <taxon>Cunninghamellaceae</taxon>
        <taxon>Absidia</taxon>
    </lineage>
</organism>
<dbReference type="STRING" id="90262.A0A1X2HY55"/>
<feature type="domain" description="Kri1-like C-terminal" evidence="3">
    <location>
        <begin position="498"/>
        <end position="585"/>
    </location>
</feature>
<feature type="compositionally biased region" description="Acidic residues" evidence="2">
    <location>
        <begin position="179"/>
        <end position="189"/>
    </location>
</feature>
<reference evidence="4 5" key="1">
    <citation type="submission" date="2016-07" db="EMBL/GenBank/DDBJ databases">
        <title>Pervasive Adenine N6-methylation of Active Genes in Fungi.</title>
        <authorList>
            <consortium name="DOE Joint Genome Institute"/>
            <person name="Mondo S.J."/>
            <person name="Dannebaum R.O."/>
            <person name="Kuo R.C."/>
            <person name="Labutti K."/>
            <person name="Haridas S."/>
            <person name="Kuo A."/>
            <person name="Salamov A."/>
            <person name="Ahrendt S.R."/>
            <person name="Lipzen A."/>
            <person name="Sullivan W."/>
            <person name="Andreopoulos W.B."/>
            <person name="Clum A."/>
            <person name="Lindquist E."/>
            <person name="Daum C."/>
            <person name="Ramamoorthy G.K."/>
            <person name="Gryganskyi A."/>
            <person name="Culley D."/>
            <person name="Magnuson J.K."/>
            <person name="James T.Y."/>
            <person name="O'Malley M.A."/>
            <person name="Stajich J.E."/>
            <person name="Spatafora J.W."/>
            <person name="Visel A."/>
            <person name="Grigoriev I.V."/>
        </authorList>
    </citation>
    <scope>NUCLEOTIDE SEQUENCE [LARGE SCALE GENOMIC DNA]</scope>
    <source>
        <strain evidence="4 5">NRRL 1336</strain>
    </source>
</reference>
<feature type="region of interest" description="Disordered" evidence="2">
    <location>
        <begin position="327"/>
        <end position="361"/>
    </location>
</feature>
<evidence type="ECO:0000259" key="3">
    <source>
        <dbReference type="Pfam" id="PF12936"/>
    </source>
</evidence>
<feature type="region of interest" description="Disordered" evidence="2">
    <location>
        <begin position="413"/>
        <end position="496"/>
    </location>
</feature>
<dbReference type="InterPro" id="IPR018034">
    <property type="entry name" value="Kri1"/>
</dbReference>
<feature type="compositionally biased region" description="Acidic residues" evidence="2">
    <location>
        <begin position="197"/>
        <end position="206"/>
    </location>
</feature>
<dbReference type="GO" id="GO:0005730">
    <property type="term" value="C:nucleolus"/>
    <property type="evidence" value="ECO:0007669"/>
    <property type="project" value="TreeGrafter"/>
</dbReference>
<keyword evidence="5" id="KW-1185">Reference proteome</keyword>
<accession>A0A1X2HY55</accession>
<evidence type="ECO:0000256" key="2">
    <source>
        <dbReference type="SAM" id="MobiDB-lite"/>
    </source>
</evidence>
<proteinExistence type="inferred from homology"/>
<sequence>MSSSDSEDSVQIQIRERDQDVDTYVKPALLVEYEKEVAKENELLGSDAEDSEGEESMDESDEEEDEEAAMLTPAIDTQIFKTIAAIQSKDPGVYDNKKKFFTDEQFNASKQQWKEQQASLKKKDKKMTLKDYERELLLKHGGYVNEDDEGSNNNDDQGLTHVEEQAQLKKAFQMAAQENDSDGDDDDDTGNNNILSGDDDDEEEDNGFLVKRNKSTKELDAEEDDYRQFLLSNLKEDEASSKAFADWENFKENPNVNADDAFLMDYVLNRGWVDKKGKENPTYNEIVDVDRDMDEQYLDDVDRFESKYNFRFEEEDGAHIVTHARDVGDSVRRKESKRKQRRDREKAKKQALKEQKTQELKRMKNEKRKEIHDRLVEIQKITGTGVTGFENMDLEGDFDPEKYDEQMSSIFNDNYYDDDETEKPVFDDDLDDDEDFMMDNDMDNDEDLMMDADYLPGGDKYNEPSKKSKKGKNKAQQQEDDAHNDEPALSSTKGKDAEYSKLMDEYYALDFEDVVGGDLPTRFKYTQTEADDFGLSPVEILMADDKELNKFVSIRTLAPYRNEVQHRSEMNTFRKNKKQRLREIRNHISKKQKHTH</sequence>
<comment type="caution">
    <text evidence="4">The sequence shown here is derived from an EMBL/GenBank/DDBJ whole genome shotgun (WGS) entry which is preliminary data.</text>
</comment>
<dbReference type="GO" id="GO:0030686">
    <property type="term" value="C:90S preribosome"/>
    <property type="evidence" value="ECO:0007669"/>
    <property type="project" value="TreeGrafter"/>
</dbReference>
<dbReference type="PANTHER" id="PTHR14490">
    <property type="entry name" value="ZINC FINGER, ZZ TYPE"/>
    <property type="match status" value="1"/>
</dbReference>
<feature type="region of interest" description="Disordered" evidence="2">
    <location>
        <begin position="140"/>
        <end position="217"/>
    </location>
</feature>
<gene>
    <name evidence="4" type="ORF">BCR42DRAFT_428827</name>
</gene>
<dbReference type="InterPro" id="IPR024626">
    <property type="entry name" value="Kri1-like_C"/>
</dbReference>
<comment type="similarity">
    <text evidence="1">Belongs to the KRI1 family.</text>
</comment>
<feature type="compositionally biased region" description="Acidic residues" evidence="2">
    <location>
        <begin position="47"/>
        <end position="68"/>
    </location>
</feature>
<dbReference type="Pfam" id="PF12936">
    <property type="entry name" value="Kri1_C"/>
    <property type="match status" value="1"/>
</dbReference>
<dbReference type="OrthoDB" id="10252032at2759"/>
<dbReference type="Pfam" id="PF05178">
    <property type="entry name" value="Kri1"/>
    <property type="match status" value="1"/>
</dbReference>
<dbReference type="EMBL" id="MCGE01000047">
    <property type="protein sequence ID" value="ORZ04930.1"/>
    <property type="molecule type" value="Genomic_DNA"/>
</dbReference>
<dbReference type="GO" id="GO:0000447">
    <property type="term" value="P:endonucleolytic cleavage in ITS1 to separate SSU-rRNA from 5.8S rRNA and LSU-rRNA from tricistronic rRNA transcript (SSU-rRNA, 5.8S rRNA, LSU-rRNA)"/>
    <property type="evidence" value="ECO:0007669"/>
    <property type="project" value="TreeGrafter"/>
</dbReference>
<feature type="compositionally biased region" description="Basic and acidic residues" evidence="2">
    <location>
        <begin position="342"/>
        <end position="361"/>
    </location>
</feature>
<protein>
    <submittedName>
        <fullName evidence="4">KRI1-like family C-terminal-domain-containing protein</fullName>
    </submittedName>
</protein>
<dbReference type="PANTHER" id="PTHR14490:SF5">
    <property type="entry name" value="PROTEIN KRI1 HOMOLOG"/>
    <property type="match status" value="1"/>
</dbReference>
<name>A0A1X2HY55_9FUNG</name>
<dbReference type="Proteomes" id="UP000193560">
    <property type="component" value="Unassembled WGS sequence"/>
</dbReference>
<dbReference type="AlphaFoldDB" id="A0A1X2HY55"/>
<feature type="region of interest" description="Disordered" evidence="2">
    <location>
        <begin position="40"/>
        <end position="69"/>
    </location>
</feature>
<evidence type="ECO:0000313" key="4">
    <source>
        <dbReference type="EMBL" id="ORZ04930.1"/>
    </source>
</evidence>
<evidence type="ECO:0000256" key="1">
    <source>
        <dbReference type="ARBA" id="ARBA00007473"/>
    </source>
</evidence>
<evidence type="ECO:0000313" key="5">
    <source>
        <dbReference type="Proteomes" id="UP000193560"/>
    </source>
</evidence>
<feature type="compositionally biased region" description="Acidic residues" evidence="2">
    <location>
        <begin position="415"/>
        <end position="450"/>
    </location>
</feature>